<dbReference type="Pfam" id="PF00096">
    <property type="entry name" value="zf-C2H2"/>
    <property type="match status" value="4"/>
</dbReference>
<dbReference type="SMART" id="SM00868">
    <property type="entry name" value="zf-AD"/>
    <property type="match status" value="1"/>
</dbReference>
<evidence type="ECO:0000259" key="8">
    <source>
        <dbReference type="PROSITE" id="PS50157"/>
    </source>
</evidence>
<dbReference type="FunFam" id="3.30.160.60:FF:000446">
    <property type="entry name" value="Zinc finger protein"/>
    <property type="match status" value="1"/>
</dbReference>
<evidence type="ECO:0000256" key="7">
    <source>
        <dbReference type="SAM" id="MobiDB-lite"/>
    </source>
</evidence>
<name>A0A1A9UCP1_GLOAU</name>
<feature type="region of interest" description="Disordered" evidence="7">
    <location>
        <begin position="204"/>
        <end position="274"/>
    </location>
</feature>
<feature type="compositionally biased region" description="Basic and acidic residues" evidence="7">
    <location>
        <begin position="210"/>
        <end position="237"/>
    </location>
</feature>
<dbReference type="EnsemblMetazoa" id="GAUT000103-RA">
    <property type="protein sequence ID" value="GAUT000103-PA"/>
    <property type="gene ID" value="GAUT000103"/>
</dbReference>
<feature type="domain" description="ZAD" evidence="9">
    <location>
        <begin position="15"/>
        <end position="110"/>
    </location>
</feature>
<feature type="compositionally biased region" description="Acidic residues" evidence="7">
    <location>
        <begin position="249"/>
        <end position="260"/>
    </location>
</feature>
<dbReference type="Gene3D" id="3.30.160.60">
    <property type="entry name" value="Classic Zinc Finger"/>
    <property type="match status" value="5"/>
</dbReference>
<feature type="binding site" evidence="6">
    <location>
        <position position="20"/>
    </location>
    <ligand>
        <name>Zn(2+)</name>
        <dbReference type="ChEBI" id="CHEBI:29105"/>
    </ligand>
</feature>
<keyword evidence="4 6" id="KW-0862">Zinc</keyword>
<evidence type="ECO:0000256" key="3">
    <source>
        <dbReference type="ARBA" id="ARBA00022771"/>
    </source>
</evidence>
<dbReference type="SUPFAM" id="SSF57716">
    <property type="entry name" value="Glucocorticoid receptor-like (DNA-binding domain)"/>
    <property type="match status" value="1"/>
</dbReference>
<evidence type="ECO:0000256" key="4">
    <source>
        <dbReference type="ARBA" id="ARBA00022833"/>
    </source>
</evidence>
<feature type="binding site" evidence="6">
    <location>
        <position position="86"/>
    </location>
    <ligand>
        <name>Zn(2+)</name>
        <dbReference type="ChEBI" id="CHEBI:29105"/>
    </ligand>
</feature>
<keyword evidence="2" id="KW-0677">Repeat</keyword>
<protein>
    <recommendedName>
        <fullName evidence="12">Protein krueppel</fullName>
    </recommendedName>
</protein>
<evidence type="ECO:0000256" key="5">
    <source>
        <dbReference type="PROSITE-ProRule" id="PRU00042"/>
    </source>
</evidence>
<dbReference type="Pfam" id="PF07776">
    <property type="entry name" value="zf-AD"/>
    <property type="match status" value="1"/>
</dbReference>
<feature type="domain" description="C2H2-type" evidence="8">
    <location>
        <begin position="282"/>
        <end position="310"/>
    </location>
</feature>
<dbReference type="AlphaFoldDB" id="A0A1A9UCP1"/>
<dbReference type="VEuPathDB" id="VectorBase:GAUT000103"/>
<evidence type="ECO:0000256" key="6">
    <source>
        <dbReference type="PROSITE-ProRule" id="PRU01263"/>
    </source>
</evidence>
<dbReference type="InterPro" id="IPR036236">
    <property type="entry name" value="Znf_C2H2_sf"/>
</dbReference>
<feature type="binding site" evidence="6">
    <location>
        <position position="17"/>
    </location>
    <ligand>
        <name>Zn(2+)</name>
        <dbReference type="ChEBI" id="CHEBI:29105"/>
    </ligand>
</feature>
<dbReference type="SUPFAM" id="SSF57667">
    <property type="entry name" value="beta-beta-alpha zinc fingers"/>
    <property type="match status" value="4"/>
</dbReference>
<sequence length="501" mass="58485">MALDICFDIKTFLERTCRTCSRYFNDEMVFFGIFRVKLKDSCSLQEDDEVEYEVSDDVKEVFDDLNIWKLNIKPNDGLPLQICAECLERFRQVHLFREECLDSQKVLQSYFLDIEHLLESGKLSPKLEPLKPGICEISEFLDPAVTKITQKSPIHAITSDVFSPFSSPRLRLSPRFAEISAYADSSSSIGTPPPLFEEMKTEPIDMETMESIKPESELPRVHNMEEERDETLLKQEWESSENESSTPTTDEDIDSDDSFSSDEGSLADYPKHQNVKKTPPHLKCKVCGAACANRQLLKAHHMRHHPQEKPFACNICSSSFKSTFLLAQHKLKHNRPDTMQCQECGKYFRSQLHLQRHNKNFHLTSTYTCHICHQQFESYTQMRFQYHLRQHGEKRFPCTYCDKAFHQKIHLINHERTHTKEQPFSCDLCGKAYRQQTACQEHMKTHKDPTPFKCKLCPKSFSQRSTLRIHIQKIHKLTKASTTPLKRVRSEVFEEQQFLNF</sequence>
<proteinExistence type="predicted"/>
<feature type="domain" description="C2H2-type" evidence="8">
    <location>
        <begin position="396"/>
        <end position="423"/>
    </location>
</feature>
<dbReference type="InterPro" id="IPR013087">
    <property type="entry name" value="Znf_C2H2_type"/>
</dbReference>
<dbReference type="PROSITE" id="PS00028">
    <property type="entry name" value="ZINC_FINGER_C2H2_1"/>
    <property type="match status" value="5"/>
</dbReference>
<dbReference type="SMART" id="SM00355">
    <property type="entry name" value="ZnF_C2H2"/>
    <property type="match status" value="7"/>
</dbReference>
<evidence type="ECO:0000259" key="9">
    <source>
        <dbReference type="PROSITE" id="PS51915"/>
    </source>
</evidence>
<dbReference type="FunFam" id="3.30.160.60:FF:000065">
    <property type="entry name" value="B-cell CLL/lymphoma 6, member B"/>
    <property type="match status" value="1"/>
</dbReference>
<dbReference type="Proteomes" id="UP000078200">
    <property type="component" value="Unassembled WGS sequence"/>
</dbReference>
<keyword evidence="1 6" id="KW-0479">Metal-binding</keyword>
<accession>A0A1A9UCP1</accession>
<evidence type="ECO:0000256" key="1">
    <source>
        <dbReference type="ARBA" id="ARBA00022723"/>
    </source>
</evidence>
<evidence type="ECO:0000313" key="11">
    <source>
        <dbReference type="Proteomes" id="UP000078200"/>
    </source>
</evidence>
<dbReference type="STRING" id="7395.A0A1A9UCP1"/>
<dbReference type="PROSITE" id="PS50157">
    <property type="entry name" value="ZINC_FINGER_C2H2_2"/>
    <property type="match status" value="6"/>
</dbReference>
<dbReference type="PROSITE" id="PS51915">
    <property type="entry name" value="ZAD"/>
    <property type="match status" value="1"/>
</dbReference>
<dbReference type="PANTHER" id="PTHR24379">
    <property type="entry name" value="KRAB AND ZINC FINGER DOMAIN-CONTAINING"/>
    <property type="match status" value="1"/>
</dbReference>
<evidence type="ECO:0000256" key="2">
    <source>
        <dbReference type="ARBA" id="ARBA00022737"/>
    </source>
</evidence>
<dbReference type="GO" id="GO:0005634">
    <property type="term" value="C:nucleus"/>
    <property type="evidence" value="ECO:0007669"/>
    <property type="project" value="InterPro"/>
</dbReference>
<organism evidence="10 11">
    <name type="scientific">Glossina austeni</name>
    <name type="common">Savannah tsetse fly</name>
    <dbReference type="NCBI Taxonomy" id="7395"/>
    <lineage>
        <taxon>Eukaryota</taxon>
        <taxon>Metazoa</taxon>
        <taxon>Ecdysozoa</taxon>
        <taxon>Arthropoda</taxon>
        <taxon>Hexapoda</taxon>
        <taxon>Insecta</taxon>
        <taxon>Pterygota</taxon>
        <taxon>Neoptera</taxon>
        <taxon>Endopterygota</taxon>
        <taxon>Diptera</taxon>
        <taxon>Brachycera</taxon>
        <taxon>Muscomorpha</taxon>
        <taxon>Hippoboscoidea</taxon>
        <taxon>Glossinidae</taxon>
        <taxon>Glossina</taxon>
    </lineage>
</organism>
<dbReference type="Gene3D" id="3.40.1800.20">
    <property type="match status" value="1"/>
</dbReference>
<keyword evidence="3 5" id="KW-0863">Zinc-finger</keyword>
<feature type="domain" description="C2H2-type" evidence="8">
    <location>
        <begin position="424"/>
        <end position="451"/>
    </location>
</feature>
<evidence type="ECO:0000313" key="10">
    <source>
        <dbReference type="EnsemblMetazoa" id="GAUT000103-PA"/>
    </source>
</evidence>
<reference evidence="10" key="1">
    <citation type="submission" date="2020-05" db="UniProtKB">
        <authorList>
            <consortium name="EnsemblMetazoa"/>
        </authorList>
    </citation>
    <scope>IDENTIFICATION</scope>
    <source>
        <strain evidence="10">TTRI</strain>
    </source>
</reference>
<feature type="domain" description="C2H2-type" evidence="8">
    <location>
        <begin position="339"/>
        <end position="362"/>
    </location>
</feature>
<dbReference type="InterPro" id="IPR012934">
    <property type="entry name" value="Znf_AD"/>
</dbReference>
<keyword evidence="11" id="KW-1185">Reference proteome</keyword>
<dbReference type="GO" id="GO:0008270">
    <property type="term" value="F:zinc ion binding"/>
    <property type="evidence" value="ECO:0007669"/>
    <property type="project" value="UniProtKB-UniRule"/>
</dbReference>
<evidence type="ECO:0008006" key="12">
    <source>
        <dbReference type="Google" id="ProtNLM"/>
    </source>
</evidence>
<dbReference type="PANTHER" id="PTHR24379:SF121">
    <property type="entry name" value="C2H2-TYPE DOMAIN-CONTAINING PROTEIN"/>
    <property type="match status" value="1"/>
</dbReference>
<feature type="binding site" evidence="6">
    <location>
        <position position="83"/>
    </location>
    <ligand>
        <name>Zn(2+)</name>
        <dbReference type="ChEBI" id="CHEBI:29105"/>
    </ligand>
</feature>
<feature type="domain" description="C2H2-type" evidence="8">
    <location>
        <begin position="311"/>
        <end position="338"/>
    </location>
</feature>
<feature type="domain" description="C2H2-type" evidence="8">
    <location>
        <begin position="452"/>
        <end position="480"/>
    </location>
</feature>
<dbReference type="FunFam" id="3.30.160.60:FF:000100">
    <property type="entry name" value="Zinc finger 45-like"/>
    <property type="match status" value="1"/>
</dbReference>